<evidence type="ECO:0000256" key="2">
    <source>
        <dbReference type="ARBA" id="ARBA00008610"/>
    </source>
</evidence>
<keyword evidence="4 7" id="KW-0732">Signal</keyword>
<evidence type="ECO:0000256" key="7">
    <source>
        <dbReference type="SAM" id="SignalP"/>
    </source>
</evidence>
<evidence type="ECO:0000256" key="5">
    <source>
        <dbReference type="ARBA" id="ARBA00023136"/>
    </source>
</evidence>
<accession>A0A437UMM5</accession>
<name>A0A437UMM5_ENTAV</name>
<evidence type="ECO:0000256" key="3">
    <source>
        <dbReference type="ARBA" id="ARBA00022475"/>
    </source>
</evidence>
<dbReference type="CDD" id="cd06354">
    <property type="entry name" value="PBP1_PrnA-like"/>
    <property type="match status" value="1"/>
</dbReference>
<dbReference type="Pfam" id="PF02608">
    <property type="entry name" value="Bmp"/>
    <property type="match status" value="1"/>
</dbReference>
<dbReference type="RefSeq" id="WP_127978806.1">
    <property type="nucleotide sequence ID" value="NZ_JBBJUN010000001.1"/>
</dbReference>
<feature type="domain" description="ABC transporter substrate-binding protein PnrA-like" evidence="8">
    <location>
        <begin position="45"/>
        <end position="352"/>
    </location>
</feature>
<protein>
    <submittedName>
        <fullName evidence="9">BMP family ABC transporter substrate-binding protein</fullName>
    </submittedName>
</protein>
<evidence type="ECO:0000256" key="4">
    <source>
        <dbReference type="ARBA" id="ARBA00022729"/>
    </source>
</evidence>
<feature type="signal peptide" evidence="7">
    <location>
        <begin position="1"/>
        <end position="25"/>
    </location>
</feature>
<comment type="caution">
    <text evidence="9">The sequence shown here is derived from an EMBL/GenBank/DDBJ whole genome shotgun (WGS) entry which is preliminary data.</text>
</comment>
<dbReference type="InterPro" id="IPR003760">
    <property type="entry name" value="PnrA-like"/>
</dbReference>
<evidence type="ECO:0000313" key="10">
    <source>
        <dbReference type="Proteomes" id="UP000288388"/>
    </source>
</evidence>
<dbReference type="SUPFAM" id="SSF53822">
    <property type="entry name" value="Periplasmic binding protein-like I"/>
    <property type="match status" value="1"/>
</dbReference>
<dbReference type="InterPro" id="IPR028082">
    <property type="entry name" value="Peripla_BP_I"/>
</dbReference>
<dbReference type="Proteomes" id="UP000288388">
    <property type="component" value="Unassembled WGS sequence"/>
</dbReference>
<sequence length="352" mass="38007">MKKILFGLGCLGMVGLLAACGRGQAENKSEKEEPDQKIALILGFGGVDDRSFNQAGWEGLEKWGEEKDLKAKKDFTYLETNDPQENSTNISQAVENGFTTIISLSYLQADAIKEAAEQNPKLNFALIDSEISNEKNIVSATFKDQESAYLAGLAAAYSTKKNHVGFIGGMEGPVIQRFQSGFEEGVKAGAKNLGKKISIDAQYAASYDAPDRGKAIAASMYKEGADIIYQAAGSTGAGVFQEAKARNENDKTQKVWVIGVDRDQTDEGDYHMTEDKIGNFTLTSTKKNVGAAVRKIAAASYEKDFPGGEHLEFGLKEGGVNLTKGQLSKEAYEAVTTAKKQIIDGKIKVPEN</sequence>
<evidence type="ECO:0000256" key="1">
    <source>
        <dbReference type="ARBA" id="ARBA00004193"/>
    </source>
</evidence>
<comment type="similarity">
    <text evidence="2">Belongs to the BMP lipoprotein family.</text>
</comment>
<comment type="subcellular location">
    <subcellularLocation>
        <location evidence="1">Cell membrane</location>
        <topology evidence="1">Lipid-anchor</topology>
    </subcellularLocation>
</comment>
<gene>
    <name evidence="9" type="ORF">EK398_08375</name>
</gene>
<dbReference type="InterPro" id="IPR050957">
    <property type="entry name" value="BMP_lipoprotein"/>
</dbReference>
<evidence type="ECO:0000256" key="6">
    <source>
        <dbReference type="ARBA" id="ARBA00023288"/>
    </source>
</evidence>
<organism evidence="9 10">
    <name type="scientific">Enterococcus avium</name>
    <name type="common">Streptococcus avium</name>
    <dbReference type="NCBI Taxonomy" id="33945"/>
    <lineage>
        <taxon>Bacteria</taxon>
        <taxon>Bacillati</taxon>
        <taxon>Bacillota</taxon>
        <taxon>Bacilli</taxon>
        <taxon>Lactobacillales</taxon>
        <taxon>Enterococcaceae</taxon>
        <taxon>Enterococcus</taxon>
    </lineage>
</organism>
<dbReference type="PANTHER" id="PTHR34296">
    <property type="entry name" value="TRANSCRIPTIONAL ACTIVATOR PROTEIN MED"/>
    <property type="match status" value="1"/>
</dbReference>
<dbReference type="GO" id="GO:0005886">
    <property type="term" value="C:plasma membrane"/>
    <property type="evidence" value="ECO:0007669"/>
    <property type="project" value="UniProtKB-SubCell"/>
</dbReference>
<reference evidence="9 10" key="1">
    <citation type="submission" date="2018-12" db="EMBL/GenBank/DDBJ databases">
        <title>A novel vanA-carrying plasmid in a clinical isolate of Enterococcus avium.</title>
        <authorList>
            <person name="Bernasconi O.J."/>
            <person name="Luzzaro F."/>
            <person name="Endimiani A."/>
        </authorList>
    </citation>
    <scope>NUCLEOTIDE SEQUENCE [LARGE SCALE GENOMIC DNA]</scope>
    <source>
        <strain evidence="9 10">LC0559/18</strain>
    </source>
</reference>
<dbReference type="PROSITE" id="PS51257">
    <property type="entry name" value="PROKAR_LIPOPROTEIN"/>
    <property type="match status" value="1"/>
</dbReference>
<dbReference type="PANTHER" id="PTHR34296:SF2">
    <property type="entry name" value="ABC TRANSPORTER GUANOSINE-BINDING PROTEIN NUPN"/>
    <property type="match status" value="1"/>
</dbReference>
<keyword evidence="6" id="KW-0449">Lipoprotein</keyword>
<evidence type="ECO:0000313" key="9">
    <source>
        <dbReference type="EMBL" id="RVU94865.1"/>
    </source>
</evidence>
<feature type="chain" id="PRO_5019395862" evidence="7">
    <location>
        <begin position="26"/>
        <end position="352"/>
    </location>
</feature>
<proteinExistence type="inferred from homology"/>
<dbReference type="AlphaFoldDB" id="A0A437UMM5"/>
<dbReference type="Gene3D" id="3.40.50.2300">
    <property type="match status" value="2"/>
</dbReference>
<keyword evidence="3" id="KW-1003">Cell membrane</keyword>
<keyword evidence="5" id="KW-0472">Membrane</keyword>
<evidence type="ECO:0000259" key="8">
    <source>
        <dbReference type="Pfam" id="PF02608"/>
    </source>
</evidence>
<dbReference type="EMBL" id="RYZS01000001">
    <property type="protein sequence ID" value="RVU94865.1"/>
    <property type="molecule type" value="Genomic_DNA"/>
</dbReference>